<dbReference type="PROSITE" id="PS51257">
    <property type="entry name" value="PROKAR_LIPOPROTEIN"/>
    <property type="match status" value="1"/>
</dbReference>
<evidence type="ECO:0008006" key="4">
    <source>
        <dbReference type="Google" id="ProtNLM"/>
    </source>
</evidence>
<comment type="caution">
    <text evidence="2">The sequence shown here is derived from an EMBL/GenBank/DDBJ whole genome shotgun (WGS) entry which is preliminary data.</text>
</comment>
<evidence type="ECO:0000256" key="1">
    <source>
        <dbReference type="SAM" id="SignalP"/>
    </source>
</evidence>
<feature type="chain" id="PRO_5037527228" description="Lipoprotein" evidence="1">
    <location>
        <begin position="21"/>
        <end position="126"/>
    </location>
</feature>
<dbReference type="RefSeq" id="WP_198686250.1">
    <property type="nucleotide sequence ID" value="NZ_JAEIJD010000007.1"/>
</dbReference>
<keyword evidence="1" id="KW-0732">Signal</keyword>
<accession>A0A934HR62</accession>
<name>A0A934HR62_9RHOB</name>
<reference evidence="2" key="1">
    <citation type="submission" date="2020-12" db="EMBL/GenBank/DDBJ databases">
        <title>Pontibaca salina gen. nov., sp. nov., isolated from marine sediment.</title>
        <authorList>
            <person name="Bo J."/>
            <person name="Wang S."/>
            <person name="Song X."/>
            <person name="Du Z."/>
        </authorList>
    </citation>
    <scope>NUCLEOTIDE SEQUENCE</scope>
    <source>
        <strain evidence="2">S1109L</strain>
    </source>
</reference>
<evidence type="ECO:0000313" key="2">
    <source>
        <dbReference type="EMBL" id="MBI6630227.1"/>
    </source>
</evidence>
<evidence type="ECO:0000313" key="3">
    <source>
        <dbReference type="Proteomes" id="UP000613255"/>
    </source>
</evidence>
<sequence length="126" mass="13608">MMRTALIPPLMLMACSPQSATTAFEPEYLRAEATALDGDLVQVDAAMRGARTVADLETYVECALSQYALKQDYGFARHLRTKIKERGGVLSADAVYTISPSLPRGLATIDVKIEAENCAENGIPTV</sequence>
<dbReference type="Proteomes" id="UP000613255">
    <property type="component" value="Unassembled WGS sequence"/>
</dbReference>
<feature type="signal peptide" evidence="1">
    <location>
        <begin position="1"/>
        <end position="20"/>
    </location>
</feature>
<dbReference type="AlphaFoldDB" id="A0A934HR62"/>
<protein>
    <recommendedName>
        <fullName evidence="4">Lipoprotein</fullName>
    </recommendedName>
</protein>
<keyword evidence="3" id="KW-1185">Reference proteome</keyword>
<gene>
    <name evidence="2" type="ORF">JAO82_10075</name>
</gene>
<organism evidence="2 3">
    <name type="scientific">Pontibaca salina</name>
    <dbReference type="NCBI Taxonomy" id="2795731"/>
    <lineage>
        <taxon>Bacteria</taxon>
        <taxon>Pseudomonadati</taxon>
        <taxon>Pseudomonadota</taxon>
        <taxon>Alphaproteobacteria</taxon>
        <taxon>Rhodobacterales</taxon>
        <taxon>Roseobacteraceae</taxon>
        <taxon>Pontibaca</taxon>
    </lineage>
</organism>
<proteinExistence type="predicted"/>
<dbReference type="EMBL" id="JAEIJD010000007">
    <property type="protein sequence ID" value="MBI6630227.1"/>
    <property type="molecule type" value="Genomic_DNA"/>
</dbReference>